<evidence type="ECO:0000313" key="1">
    <source>
        <dbReference type="EMBL" id="KAG8069571.1"/>
    </source>
</evidence>
<dbReference type="AlphaFoldDB" id="A0A8J5VS55"/>
<dbReference type="Proteomes" id="UP000729402">
    <property type="component" value="Unassembled WGS sequence"/>
</dbReference>
<sequence>MGSCDGDGEEVSAHHKKSLRVGSLDDVDLEAGLAKVIKASLEKVEKNCGIFACDCSSAPLSWLDFLID</sequence>
<gene>
    <name evidence="1" type="ORF">GUJ93_ZPchr0006g45454</name>
</gene>
<accession>A0A8J5VS55</accession>
<organism evidence="1 2">
    <name type="scientific">Zizania palustris</name>
    <name type="common">Northern wild rice</name>
    <dbReference type="NCBI Taxonomy" id="103762"/>
    <lineage>
        <taxon>Eukaryota</taxon>
        <taxon>Viridiplantae</taxon>
        <taxon>Streptophyta</taxon>
        <taxon>Embryophyta</taxon>
        <taxon>Tracheophyta</taxon>
        <taxon>Spermatophyta</taxon>
        <taxon>Magnoliopsida</taxon>
        <taxon>Liliopsida</taxon>
        <taxon>Poales</taxon>
        <taxon>Poaceae</taxon>
        <taxon>BOP clade</taxon>
        <taxon>Oryzoideae</taxon>
        <taxon>Oryzeae</taxon>
        <taxon>Zizaniinae</taxon>
        <taxon>Zizania</taxon>
    </lineage>
</organism>
<dbReference type="OrthoDB" id="1912066at2759"/>
<proteinExistence type="predicted"/>
<reference evidence="1" key="1">
    <citation type="journal article" date="2021" name="bioRxiv">
        <title>Whole Genome Assembly and Annotation of Northern Wild Rice, Zizania palustris L., Supports a Whole Genome Duplication in the Zizania Genus.</title>
        <authorList>
            <person name="Haas M."/>
            <person name="Kono T."/>
            <person name="Macchietto M."/>
            <person name="Millas R."/>
            <person name="McGilp L."/>
            <person name="Shao M."/>
            <person name="Duquette J."/>
            <person name="Hirsch C.N."/>
            <person name="Kimball J."/>
        </authorList>
    </citation>
    <scope>NUCLEOTIDE SEQUENCE</scope>
    <source>
        <tissue evidence="1">Fresh leaf tissue</tissue>
    </source>
</reference>
<keyword evidence="2" id="KW-1185">Reference proteome</keyword>
<reference evidence="1" key="2">
    <citation type="submission" date="2021-02" db="EMBL/GenBank/DDBJ databases">
        <authorList>
            <person name="Kimball J.A."/>
            <person name="Haas M.W."/>
            <person name="Macchietto M."/>
            <person name="Kono T."/>
            <person name="Duquette J."/>
            <person name="Shao M."/>
        </authorList>
    </citation>
    <scope>NUCLEOTIDE SEQUENCE</scope>
    <source>
        <tissue evidence="1">Fresh leaf tissue</tissue>
    </source>
</reference>
<dbReference type="EMBL" id="JAAALK010000283">
    <property type="protein sequence ID" value="KAG8069571.1"/>
    <property type="molecule type" value="Genomic_DNA"/>
</dbReference>
<comment type="caution">
    <text evidence="1">The sequence shown here is derived from an EMBL/GenBank/DDBJ whole genome shotgun (WGS) entry which is preliminary data.</text>
</comment>
<protein>
    <submittedName>
        <fullName evidence="1">Uncharacterized protein</fullName>
    </submittedName>
</protein>
<name>A0A8J5VS55_ZIZPA</name>
<evidence type="ECO:0000313" key="2">
    <source>
        <dbReference type="Proteomes" id="UP000729402"/>
    </source>
</evidence>